<sequence>GVANVLSDADFAVARYNTDGSLDSTFNPIGVLPGTVTTNFGGSDNGNAVALQKDGKIVVVGNAEFSELGVARYVVFKRGVAVRDCIAEENGEDGFNIAGSAYDVRDSAAIHNVADGFLLESLTDACQLLSNEALQNSNVGIENLGVNNQFFNNRAHDNAAGNYAGVPLVTTPDLTTSFWANVEA</sequence>
<feature type="domain" description="Periplasmic copper-binding protein NosD beta helix" evidence="1">
    <location>
        <begin position="36"/>
        <end position="163"/>
    </location>
</feature>
<name>A0A0F8YD26_9ZZZZ</name>
<gene>
    <name evidence="2" type="ORF">LCGC14_3108950</name>
</gene>
<dbReference type="Gene3D" id="2.80.10.50">
    <property type="match status" value="1"/>
</dbReference>
<protein>
    <recommendedName>
        <fullName evidence="1">Periplasmic copper-binding protein NosD beta helix domain-containing protein</fullName>
    </recommendedName>
</protein>
<dbReference type="InterPro" id="IPR007742">
    <property type="entry name" value="NosD_dom"/>
</dbReference>
<dbReference type="InterPro" id="IPR013431">
    <property type="entry name" value="Delta_60_rpt"/>
</dbReference>
<feature type="non-terminal residue" evidence="2">
    <location>
        <position position="1"/>
    </location>
</feature>
<reference evidence="2" key="1">
    <citation type="journal article" date="2015" name="Nature">
        <title>Complex archaea that bridge the gap between prokaryotes and eukaryotes.</title>
        <authorList>
            <person name="Spang A."/>
            <person name="Saw J.H."/>
            <person name="Jorgensen S.L."/>
            <person name="Zaremba-Niedzwiedzka K."/>
            <person name="Martijn J."/>
            <person name="Lind A.E."/>
            <person name="van Eijk R."/>
            <person name="Schleper C."/>
            <person name="Guy L."/>
            <person name="Ettema T.J."/>
        </authorList>
    </citation>
    <scope>NUCLEOTIDE SEQUENCE</scope>
</reference>
<comment type="caution">
    <text evidence="2">The sequence shown here is derived from an EMBL/GenBank/DDBJ whole genome shotgun (WGS) entry which is preliminary data.</text>
</comment>
<organism evidence="2">
    <name type="scientific">marine sediment metagenome</name>
    <dbReference type="NCBI Taxonomy" id="412755"/>
    <lineage>
        <taxon>unclassified sequences</taxon>
        <taxon>metagenomes</taxon>
        <taxon>ecological metagenomes</taxon>
    </lineage>
</organism>
<dbReference type="EMBL" id="LAZR01067219">
    <property type="protein sequence ID" value="KKK52039.1"/>
    <property type="molecule type" value="Genomic_DNA"/>
</dbReference>
<evidence type="ECO:0000259" key="1">
    <source>
        <dbReference type="Pfam" id="PF05048"/>
    </source>
</evidence>
<accession>A0A0F8YD26</accession>
<dbReference type="Pfam" id="PF05048">
    <property type="entry name" value="NosD"/>
    <property type="match status" value="1"/>
</dbReference>
<dbReference type="Pfam" id="PF17164">
    <property type="entry name" value="DUF5122"/>
    <property type="match status" value="1"/>
</dbReference>
<evidence type="ECO:0000313" key="2">
    <source>
        <dbReference type="EMBL" id="KKK52039.1"/>
    </source>
</evidence>
<dbReference type="SUPFAM" id="SSF51126">
    <property type="entry name" value="Pectin lyase-like"/>
    <property type="match status" value="1"/>
</dbReference>
<dbReference type="InterPro" id="IPR011050">
    <property type="entry name" value="Pectin_lyase_fold/virulence"/>
</dbReference>
<proteinExistence type="predicted"/>
<dbReference type="AlphaFoldDB" id="A0A0F8YD26"/>